<dbReference type="RefSeq" id="WP_130598997.1">
    <property type="nucleotide sequence ID" value="NZ_CP036200.1"/>
</dbReference>
<evidence type="ECO:0000256" key="1">
    <source>
        <dbReference type="ARBA" id="ARBA00022729"/>
    </source>
</evidence>
<keyword evidence="1" id="KW-0732">Signal</keyword>
<organism evidence="3 4">
    <name type="scientific">Shewanella maritima</name>
    <dbReference type="NCBI Taxonomy" id="2520507"/>
    <lineage>
        <taxon>Bacteria</taxon>
        <taxon>Pseudomonadati</taxon>
        <taxon>Pseudomonadota</taxon>
        <taxon>Gammaproteobacteria</taxon>
        <taxon>Alteromonadales</taxon>
        <taxon>Shewanellaceae</taxon>
        <taxon>Shewanella</taxon>
    </lineage>
</organism>
<name>A0A411PGS1_9GAMM</name>
<evidence type="ECO:0000259" key="2">
    <source>
        <dbReference type="Pfam" id="PF13505"/>
    </source>
</evidence>
<dbReference type="SUPFAM" id="SSF56925">
    <property type="entry name" value="OMPA-like"/>
    <property type="match status" value="1"/>
</dbReference>
<dbReference type="AlphaFoldDB" id="A0A411PGS1"/>
<sequence length="178" mass="20100">MKNYITVLIVGSMISPVVFGEGFKPKQRVGLGYSSTSTSEWLTKSDKWGDGIRLEYGYELNEIFGINLSYSKNSDTIFSNDYTTDIDGYNIKLDSDIGYKFYVNGVALKPYGSIGVARQSETISSNNTDYSFNEMGFVAGAGLRVDINEHLYSDFRFDLSHYNNNDYDTISWTVGYQF</sequence>
<dbReference type="InterPro" id="IPR011250">
    <property type="entry name" value="OMP/PagP_B-barrel"/>
</dbReference>
<proteinExistence type="predicted"/>
<feature type="domain" description="Outer membrane protein beta-barrel" evidence="2">
    <location>
        <begin position="22"/>
        <end position="178"/>
    </location>
</feature>
<dbReference type="KEGG" id="smai:EXU30_08105"/>
<dbReference type="Gene3D" id="2.40.160.20">
    <property type="match status" value="1"/>
</dbReference>
<dbReference type="InterPro" id="IPR027385">
    <property type="entry name" value="Beta-barrel_OMP"/>
</dbReference>
<evidence type="ECO:0000313" key="3">
    <source>
        <dbReference type="EMBL" id="QBF82654.1"/>
    </source>
</evidence>
<dbReference type="Pfam" id="PF13505">
    <property type="entry name" value="OMP_b-brl"/>
    <property type="match status" value="1"/>
</dbReference>
<dbReference type="EMBL" id="CP036200">
    <property type="protein sequence ID" value="QBF82654.1"/>
    <property type="molecule type" value="Genomic_DNA"/>
</dbReference>
<gene>
    <name evidence="3" type="ORF">EXU30_08105</name>
</gene>
<dbReference type="Proteomes" id="UP000291106">
    <property type="component" value="Chromosome"/>
</dbReference>
<dbReference type="OrthoDB" id="5871808at2"/>
<evidence type="ECO:0000313" key="4">
    <source>
        <dbReference type="Proteomes" id="UP000291106"/>
    </source>
</evidence>
<keyword evidence="4" id="KW-1185">Reference proteome</keyword>
<protein>
    <submittedName>
        <fullName evidence="3">Porin family protein</fullName>
    </submittedName>
</protein>
<accession>A0A411PGS1</accession>
<reference evidence="3 4" key="1">
    <citation type="submission" date="2019-02" db="EMBL/GenBank/DDBJ databases">
        <title>Shewanella sp. D4-2 isolated from Dokdo Island.</title>
        <authorList>
            <person name="Baek K."/>
        </authorList>
    </citation>
    <scope>NUCLEOTIDE SEQUENCE [LARGE SCALE GENOMIC DNA]</scope>
    <source>
        <strain evidence="3 4">D4-2</strain>
    </source>
</reference>